<keyword evidence="2 6" id="KW-0812">Transmembrane</keyword>
<feature type="transmembrane region" description="Helical" evidence="6">
    <location>
        <begin position="97"/>
        <end position="122"/>
    </location>
</feature>
<dbReference type="EMBL" id="HE575323">
    <property type="protein sequence ID" value="CCC94125.1"/>
    <property type="molecule type" value="Genomic_DNA"/>
</dbReference>
<feature type="region of interest" description="Disordered" evidence="5">
    <location>
        <begin position="1"/>
        <end position="23"/>
    </location>
</feature>
<comment type="subcellular location">
    <subcellularLocation>
        <location evidence="1">Membrane</location>
        <topology evidence="1">Multi-pass membrane protein</topology>
    </subcellularLocation>
</comment>
<dbReference type="VEuPathDB" id="TriTrypDB:TcIL3000_10_9020"/>
<name>G0UXK8_TRYCI</name>
<accession>G0UXK8</accession>
<feature type="transmembrane region" description="Helical" evidence="6">
    <location>
        <begin position="129"/>
        <end position="153"/>
    </location>
</feature>
<gene>
    <name evidence="7" type="ORF">TCIL3000_10_9020</name>
</gene>
<evidence type="ECO:0000256" key="1">
    <source>
        <dbReference type="ARBA" id="ARBA00004141"/>
    </source>
</evidence>
<evidence type="ECO:0000256" key="3">
    <source>
        <dbReference type="ARBA" id="ARBA00022989"/>
    </source>
</evidence>
<keyword evidence="3 6" id="KW-1133">Transmembrane helix</keyword>
<evidence type="ECO:0008006" key="8">
    <source>
        <dbReference type="Google" id="ProtNLM"/>
    </source>
</evidence>
<dbReference type="InterPro" id="IPR018499">
    <property type="entry name" value="Tetraspanin/Peripherin"/>
</dbReference>
<dbReference type="GO" id="GO:0016020">
    <property type="term" value="C:membrane"/>
    <property type="evidence" value="ECO:0007669"/>
    <property type="project" value="UniProtKB-SubCell"/>
</dbReference>
<sequence>MADDMQTKKLLGSSGSGRHSARKPDLYKAKDDEWLDVTYLQYSRENGGHSERSCNMYRVCALLFSITFLFFGMIICMVFGLAALLPSLVNMGTHWTALQLLLLVSGVFMLLMGIVGLLSGWYEGKFSSILFSVMLMMTAVPLILLATLSALLITDALKLDGVLDGSWREAVHLDPRSVCSVQKSLNCSGFEKGKCCVSNMTGLEALQGTAMPVSPSRAGVKPCYLVSRDGKVTLDPATMKEVTWPRDYCTSVCNESNVYADTCGPILVGTGRSVLPKVCGVLAAVSLILVVLSTAALRREAPAPPPNPSYFRYEY</sequence>
<evidence type="ECO:0000256" key="4">
    <source>
        <dbReference type="ARBA" id="ARBA00023136"/>
    </source>
</evidence>
<feature type="transmembrane region" description="Helical" evidence="6">
    <location>
        <begin position="59"/>
        <end position="85"/>
    </location>
</feature>
<evidence type="ECO:0000256" key="6">
    <source>
        <dbReference type="SAM" id="Phobius"/>
    </source>
</evidence>
<evidence type="ECO:0000256" key="2">
    <source>
        <dbReference type="ARBA" id="ARBA00022692"/>
    </source>
</evidence>
<protein>
    <recommendedName>
        <fullName evidence="8">Tetraspanin</fullName>
    </recommendedName>
</protein>
<organism evidence="7">
    <name type="scientific">Trypanosoma congolense (strain IL3000)</name>
    <dbReference type="NCBI Taxonomy" id="1068625"/>
    <lineage>
        <taxon>Eukaryota</taxon>
        <taxon>Discoba</taxon>
        <taxon>Euglenozoa</taxon>
        <taxon>Kinetoplastea</taxon>
        <taxon>Metakinetoplastina</taxon>
        <taxon>Trypanosomatida</taxon>
        <taxon>Trypanosomatidae</taxon>
        <taxon>Trypanosoma</taxon>
        <taxon>Nannomonas</taxon>
    </lineage>
</organism>
<evidence type="ECO:0000313" key="7">
    <source>
        <dbReference type="EMBL" id="CCC94125.1"/>
    </source>
</evidence>
<keyword evidence="4 6" id="KW-0472">Membrane</keyword>
<evidence type="ECO:0000256" key="5">
    <source>
        <dbReference type="SAM" id="MobiDB-lite"/>
    </source>
</evidence>
<reference evidence="7" key="1">
    <citation type="journal article" date="2012" name="Proc. Natl. Acad. Sci. U.S.A.">
        <title>Antigenic diversity is generated by distinct evolutionary mechanisms in African trypanosome species.</title>
        <authorList>
            <person name="Jackson A.P."/>
            <person name="Berry A."/>
            <person name="Aslett M."/>
            <person name="Allison H.C."/>
            <person name="Burton P."/>
            <person name="Vavrova-Anderson J."/>
            <person name="Brown R."/>
            <person name="Browne H."/>
            <person name="Corton N."/>
            <person name="Hauser H."/>
            <person name="Gamble J."/>
            <person name="Gilderthorp R."/>
            <person name="Marcello L."/>
            <person name="McQuillan J."/>
            <person name="Otto T.D."/>
            <person name="Quail M.A."/>
            <person name="Sanders M.J."/>
            <person name="van Tonder A."/>
            <person name="Ginger M.L."/>
            <person name="Field M.C."/>
            <person name="Barry J.D."/>
            <person name="Hertz-Fowler C."/>
            <person name="Berriman M."/>
        </authorList>
    </citation>
    <scope>NUCLEOTIDE SEQUENCE</scope>
    <source>
        <strain evidence="7">IL3000</strain>
    </source>
</reference>
<dbReference type="AlphaFoldDB" id="G0UXK8"/>
<proteinExistence type="predicted"/>
<dbReference type="Pfam" id="PF00335">
    <property type="entry name" value="Tetraspanin"/>
    <property type="match status" value="1"/>
</dbReference>